<dbReference type="InterPro" id="IPR011006">
    <property type="entry name" value="CheY-like_superfamily"/>
</dbReference>
<evidence type="ECO:0000256" key="1">
    <source>
        <dbReference type="PROSITE-ProRule" id="PRU00169"/>
    </source>
</evidence>
<sequence>MQKILMLVDDEQLILRATIRHLQRAFPVAANNYALLAFDDAASALMSARANPQSVYFVITDGHMPGMDGIDFVRLLMQDLGGQVRFCYLCTSDEEFANEATAAFDASSIRAQAVHGKLVTAKEWPDILERIRSFLSES</sequence>
<dbReference type="Gene3D" id="3.40.50.2300">
    <property type="match status" value="1"/>
</dbReference>
<gene>
    <name evidence="3" type="ORF">HS096_03140</name>
</gene>
<keyword evidence="1" id="KW-0597">Phosphoprotein</keyword>
<dbReference type="Proteomes" id="UP000710385">
    <property type="component" value="Unassembled WGS sequence"/>
</dbReference>
<organism evidence="3 4">
    <name type="scientific">candidate division WWE3 bacterium</name>
    <dbReference type="NCBI Taxonomy" id="2053526"/>
    <lineage>
        <taxon>Bacteria</taxon>
        <taxon>Katanobacteria</taxon>
    </lineage>
</organism>
<evidence type="ECO:0000313" key="4">
    <source>
        <dbReference type="Proteomes" id="UP000710385"/>
    </source>
</evidence>
<dbReference type="PROSITE" id="PS50110">
    <property type="entry name" value="RESPONSE_REGULATORY"/>
    <property type="match status" value="1"/>
</dbReference>
<accession>A0A928Y6S6</accession>
<dbReference type="Pfam" id="PF00072">
    <property type="entry name" value="Response_reg"/>
    <property type="match status" value="1"/>
</dbReference>
<reference evidence="3" key="1">
    <citation type="submission" date="2020-05" db="EMBL/GenBank/DDBJ databases">
        <title>High-Quality Genomes of Partial-Nitritation/Anammox System by Hierarchical Clustering Based Hybrid Assembly.</title>
        <authorList>
            <person name="Liu L."/>
            <person name="Wang Y."/>
            <person name="Che Y."/>
            <person name="Chen Y."/>
            <person name="Xia Y."/>
            <person name="Luo R."/>
            <person name="Cheng S.H."/>
            <person name="Zheng C."/>
            <person name="Zhang T."/>
        </authorList>
    </citation>
    <scope>NUCLEOTIDE SEQUENCE</scope>
    <source>
        <strain evidence="3">H1_PAT1</strain>
    </source>
</reference>
<dbReference type="AlphaFoldDB" id="A0A928Y6S6"/>
<dbReference type="InterPro" id="IPR001789">
    <property type="entry name" value="Sig_transdc_resp-reg_receiver"/>
</dbReference>
<comment type="caution">
    <text evidence="3">The sequence shown here is derived from an EMBL/GenBank/DDBJ whole genome shotgun (WGS) entry which is preliminary data.</text>
</comment>
<feature type="modified residue" description="4-aspartylphosphate" evidence="1">
    <location>
        <position position="61"/>
    </location>
</feature>
<protein>
    <submittedName>
        <fullName evidence="3">Response regulator</fullName>
    </submittedName>
</protein>
<evidence type="ECO:0000313" key="3">
    <source>
        <dbReference type="EMBL" id="MBE7525356.1"/>
    </source>
</evidence>
<feature type="domain" description="Response regulatory" evidence="2">
    <location>
        <begin position="4"/>
        <end position="138"/>
    </location>
</feature>
<dbReference type="EMBL" id="JABTTY010000001">
    <property type="protein sequence ID" value="MBE7525356.1"/>
    <property type="molecule type" value="Genomic_DNA"/>
</dbReference>
<proteinExistence type="predicted"/>
<evidence type="ECO:0000259" key="2">
    <source>
        <dbReference type="PROSITE" id="PS50110"/>
    </source>
</evidence>
<dbReference type="SUPFAM" id="SSF52172">
    <property type="entry name" value="CheY-like"/>
    <property type="match status" value="1"/>
</dbReference>
<name>A0A928Y6S6_UNCKA</name>
<dbReference type="GO" id="GO:0000160">
    <property type="term" value="P:phosphorelay signal transduction system"/>
    <property type="evidence" value="ECO:0007669"/>
    <property type="project" value="InterPro"/>
</dbReference>